<accession>A0A9N8ZY44</accession>
<name>A0A9N8ZY44_9GLOM</name>
<evidence type="ECO:0000313" key="1">
    <source>
        <dbReference type="EMBL" id="CAG8512263.1"/>
    </source>
</evidence>
<proteinExistence type="predicted"/>
<evidence type="ECO:0000313" key="2">
    <source>
        <dbReference type="Proteomes" id="UP000789405"/>
    </source>
</evidence>
<protein>
    <submittedName>
        <fullName evidence="1">20775_t:CDS:1</fullName>
    </submittedName>
</protein>
<dbReference type="AlphaFoldDB" id="A0A9N8ZY44"/>
<dbReference type="Proteomes" id="UP000789405">
    <property type="component" value="Unassembled WGS sequence"/>
</dbReference>
<gene>
    <name evidence="1" type="ORF">DERYTH_LOCUS3445</name>
</gene>
<reference evidence="1" key="1">
    <citation type="submission" date="2021-06" db="EMBL/GenBank/DDBJ databases">
        <authorList>
            <person name="Kallberg Y."/>
            <person name="Tangrot J."/>
            <person name="Rosling A."/>
        </authorList>
    </citation>
    <scope>NUCLEOTIDE SEQUENCE</scope>
    <source>
        <strain evidence="1">MA453B</strain>
    </source>
</reference>
<sequence length="165" mass="19026">TEGEEIIHLGVDLPVIKPFTGTTRSKKPVKNPEPRLVRFRYKNQENLMITEVLETYYDPGVPEKEGLKQEKNAESGLEIDLINLIDSYLETVDTWISELKSENEEKTDYNLGMDIPVILTQEKVKEARNKDSTPDKLLQESLTIYEAPFGKIVQEKEETPKRMPF</sequence>
<keyword evidence="2" id="KW-1185">Reference proteome</keyword>
<feature type="non-terminal residue" evidence="1">
    <location>
        <position position="1"/>
    </location>
</feature>
<organism evidence="1 2">
    <name type="scientific">Dentiscutata erythropus</name>
    <dbReference type="NCBI Taxonomy" id="1348616"/>
    <lineage>
        <taxon>Eukaryota</taxon>
        <taxon>Fungi</taxon>
        <taxon>Fungi incertae sedis</taxon>
        <taxon>Mucoromycota</taxon>
        <taxon>Glomeromycotina</taxon>
        <taxon>Glomeromycetes</taxon>
        <taxon>Diversisporales</taxon>
        <taxon>Gigasporaceae</taxon>
        <taxon>Dentiscutata</taxon>
    </lineage>
</organism>
<comment type="caution">
    <text evidence="1">The sequence shown here is derived from an EMBL/GenBank/DDBJ whole genome shotgun (WGS) entry which is preliminary data.</text>
</comment>
<dbReference type="OrthoDB" id="10693606at2759"/>
<dbReference type="EMBL" id="CAJVPY010001214">
    <property type="protein sequence ID" value="CAG8512263.1"/>
    <property type="molecule type" value="Genomic_DNA"/>
</dbReference>